<sequence length="594" mass="68995">MDISEYGLFHHSETAILGCYVFIRFILERCLNILSMQRKQKIHQPRIWILVELFVLIYCLIGNLPSQARELIYSFAQFSCNTSNPYQLDFLYLVKLLQESHPNVYANFPKEDFDQEKERILEELAMREPVSDFALQLQQFCARIGDAHTRINYYNGIQKTQDVFPIIVTVFQDDFYVMNFDADIEMKYVGAKILAVNGMPMTQVMQHLGNLASCENEICRKEEITHYLQEPSTLQFAGIIRDNEPLTLTVTGLDGTEQIMTISTIAKSAVNEVKWANRSMETHPVTARKNVWFQYKILPESQLCYVQLNEFLDRQTLQFSLQEMGTELFRQQFGIDAIALEQYPDFREFLHQMFRDIQHQHIHTLVIDLRHNPGGNSLLGQQLMYYLQDIPGVLKGYVEGLKLSPLMQSQYPKIFDEEKHLYEAHYGKDTLTLPKYIGDMSTYKDVPSPKERIYRRTQFFQKITEHDSKFAMFSMTPPNPRFSGKVFLLIGPGTYSSASWFATEMSDNHLATLVGQPIGQKPTSFGDNLYFRLPHTKVEGTVSHRMFYRPDATKDDDPTLYPDFEVWPTIDDILNGRDPVFDKVLELIAQDKEP</sequence>
<evidence type="ECO:0000256" key="1">
    <source>
        <dbReference type="SAM" id="Phobius"/>
    </source>
</evidence>
<dbReference type="InterPro" id="IPR005151">
    <property type="entry name" value="Tail-specific_protease"/>
</dbReference>
<evidence type="ECO:0000313" key="3">
    <source>
        <dbReference type="EMBL" id="GAK60547.1"/>
    </source>
</evidence>
<dbReference type="Gene3D" id="3.90.226.10">
    <property type="entry name" value="2-enoyl-CoA Hydratase, Chain A, domain 1"/>
    <property type="match status" value="1"/>
</dbReference>
<dbReference type="SUPFAM" id="SSF52096">
    <property type="entry name" value="ClpP/crotonase"/>
    <property type="match status" value="1"/>
</dbReference>
<organism evidence="3">
    <name type="scientific">Vecturithrix granuli</name>
    <dbReference type="NCBI Taxonomy" id="1499967"/>
    <lineage>
        <taxon>Bacteria</taxon>
        <taxon>Candidatus Moduliflexota</taxon>
        <taxon>Candidatus Vecturitrichia</taxon>
        <taxon>Candidatus Vecturitrichales</taxon>
        <taxon>Candidatus Vecturitrichaceae</taxon>
        <taxon>Candidatus Vecturithrix</taxon>
    </lineage>
</organism>
<evidence type="ECO:0000313" key="4">
    <source>
        <dbReference type="Proteomes" id="UP000030661"/>
    </source>
</evidence>
<feature type="transmembrane region" description="Helical" evidence="1">
    <location>
        <begin position="47"/>
        <end position="64"/>
    </location>
</feature>
<dbReference type="GO" id="GO:0008236">
    <property type="term" value="F:serine-type peptidase activity"/>
    <property type="evidence" value="ECO:0007669"/>
    <property type="project" value="InterPro"/>
</dbReference>
<proteinExistence type="predicted"/>
<evidence type="ECO:0000259" key="2">
    <source>
        <dbReference type="Pfam" id="PF03572"/>
    </source>
</evidence>
<dbReference type="InterPro" id="IPR029045">
    <property type="entry name" value="ClpP/crotonase-like_dom_sf"/>
</dbReference>
<gene>
    <name evidence="3" type="ORF">U27_00444</name>
</gene>
<dbReference type="Pfam" id="PF03572">
    <property type="entry name" value="Peptidase_S41"/>
    <property type="match status" value="1"/>
</dbReference>
<keyword evidence="4" id="KW-1185">Reference proteome</keyword>
<reference evidence="3" key="1">
    <citation type="journal article" date="2015" name="PeerJ">
        <title>First genomic representation of candidate bacterial phylum KSB3 points to enhanced environmental sensing as a trigger of wastewater bulking.</title>
        <authorList>
            <person name="Sekiguchi Y."/>
            <person name="Ohashi A."/>
            <person name="Parks D.H."/>
            <person name="Yamauchi T."/>
            <person name="Tyson G.W."/>
            <person name="Hugenholtz P."/>
        </authorList>
    </citation>
    <scope>NUCLEOTIDE SEQUENCE [LARGE SCALE GENOMIC DNA]</scope>
</reference>
<keyword evidence="1" id="KW-0472">Membrane</keyword>
<dbReference type="Proteomes" id="UP000030661">
    <property type="component" value="Unassembled WGS sequence"/>
</dbReference>
<dbReference type="eggNOG" id="COG0793">
    <property type="taxonomic scope" value="Bacteria"/>
</dbReference>
<name>A0A081C7J2_VECG1</name>
<keyword evidence="1" id="KW-0812">Transmembrane</keyword>
<accession>A0A081C7J2</accession>
<feature type="transmembrane region" description="Helical" evidence="1">
    <location>
        <begin position="6"/>
        <end position="27"/>
    </location>
</feature>
<dbReference type="AlphaFoldDB" id="A0A081C7J2"/>
<keyword evidence="1" id="KW-1133">Transmembrane helix</keyword>
<feature type="domain" description="Tail specific protease" evidence="2">
    <location>
        <begin position="344"/>
        <end position="523"/>
    </location>
</feature>
<dbReference type="HOGENOM" id="CLU_033989_0_0_0"/>
<protein>
    <recommendedName>
        <fullName evidence="2">Tail specific protease domain-containing protein</fullName>
    </recommendedName>
</protein>
<dbReference type="GO" id="GO:0006508">
    <property type="term" value="P:proteolysis"/>
    <property type="evidence" value="ECO:0007669"/>
    <property type="project" value="InterPro"/>
</dbReference>
<dbReference type="STRING" id="1499967.U27_00444"/>
<dbReference type="EMBL" id="DF820473">
    <property type="protein sequence ID" value="GAK60547.1"/>
    <property type="molecule type" value="Genomic_DNA"/>
</dbReference>